<dbReference type="AlphaFoldDB" id="A0A1H1ILX6"/>
<proteinExistence type="inferred from homology"/>
<dbReference type="InterPro" id="IPR001279">
    <property type="entry name" value="Metallo-B-lactamas"/>
</dbReference>
<feature type="signal peptide" evidence="5">
    <location>
        <begin position="1"/>
        <end position="31"/>
    </location>
</feature>
<dbReference type="InterPro" id="IPR036866">
    <property type="entry name" value="RibonucZ/Hydroxyglut_hydro"/>
</dbReference>
<keyword evidence="3" id="KW-0378">Hydrolase</keyword>
<keyword evidence="2" id="KW-0479">Metal-binding</keyword>
<dbReference type="Proteomes" id="UP000183487">
    <property type="component" value="Unassembled WGS sequence"/>
</dbReference>
<sequence>MNRQKWSVRWSACLIAAVFCGAAFLPELASAAAPQVKTQAPGFYRVMLGDVEVTALSDGTHPFPIDTVVQDVPKAEIARDLQRDFLQAPVQGSINAFLINTGSKLVLIDSGAGVLYGDCCGRLLANLRAAGYQPEQVDEVLLTHLHKDHVGGVISNGAMVFPNAVVRTSQTEADYWLNPANKIKAPAFLSTFFDSAIASVAPYVAAGRFKPFNADSEFELEPGIRVIPVPGHTPGHVAYLIDSGKQDLLVWGDIVHVAAIQLQNPKASVEYDTDAASAQRSRRYALQLAADKHYLVGAAHIAFPGLGHIRKNGRTYDWVPVNYESAPGR</sequence>
<accession>A0A1H1ILX6</accession>
<protein>
    <submittedName>
        <fullName evidence="7">Glyoxylase, beta-lactamase superfamily II</fullName>
    </submittedName>
</protein>
<dbReference type="CDD" id="cd07720">
    <property type="entry name" value="OPHC2-like_MBL-fold"/>
    <property type="match status" value="1"/>
</dbReference>
<evidence type="ECO:0000256" key="5">
    <source>
        <dbReference type="SAM" id="SignalP"/>
    </source>
</evidence>
<evidence type="ECO:0000313" key="8">
    <source>
        <dbReference type="Proteomes" id="UP000183487"/>
    </source>
</evidence>
<evidence type="ECO:0000256" key="4">
    <source>
        <dbReference type="ARBA" id="ARBA00022833"/>
    </source>
</evidence>
<feature type="chain" id="PRO_5010321649" evidence="5">
    <location>
        <begin position="32"/>
        <end position="329"/>
    </location>
</feature>
<evidence type="ECO:0000256" key="2">
    <source>
        <dbReference type="ARBA" id="ARBA00022723"/>
    </source>
</evidence>
<dbReference type="Gene3D" id="3.60.15.10">
    <property type="entry name" value="Ribonuclease Z/Hydroxyacylglutathione hydrolase-like"/>
    <property type="match status" value="1"/>
</dbReference>
<dbReference type="PANTHER" id="PTHR42978">
    <property type="entry name" value="QUORUM-QUENCHING LACTONASE YTNP-RELATED-RELATED"/>
    <property type="match status" value="1"/>
</dbReference>
<dbReference type="Pfam" id="PF00753">
    <property type="entry name" value="Lactamase_B"/>
    <property type="match status" value="1"/>
</dbReference>
<dbReference type="SUPFAM" id="SSF56281">
    <property type="entry name" value="Metallo-hydrolase/oxidoreductase"/>
    <property type="match status" value="1"/>
</dbReference>
<dbReference type="GO" id="GO:0046872">
    <property type="term" value="F:metal ion binding"/>
    <property type="evidence" value="ECO:0007669"/>
    <property type="project" value="UniProtKB-KW"/>
</dbReference>
<dbReference type="RefSeq" id="WP_083380084.1">
    <property type="nucleotide sequence ID" value="NZ_FNKP01000002.1"/>
</dbReference>
<name>A0A1H1ILX6_9BURK</name>
<keyword evidence="8" id="KW-1185">Reference proteome</keyword>
<dbReference type="EMBL" id="FNKP01000002">
    <property type="protein sequence ID" value="SDR38336.1"/>
    <property type="molecule type" value="Genomic_DNA"/>
</dbReference>
<evidence type="ECO:0000256" key="1">
    <source>
        <dbReference type="ARBA" id="ARBA00007749"/>
    </source>
</evidence>
<organism evidence="7 8">
    <name type="scientific">Paraburkholderia fungorum</name>
    <dbReference type="NCBI Taxonomy" id="134537"/>
    <lineage>
        <taxon>Bacteria</taxon>
        <taxon>Pseudomonadati</taxon>
        <taxon>Pseudomonadota</taxon>
        <taxon>Betaproteobacteria</taxon>
        <taxon>Burkholderiales</taxon>
        <taxon>Burkholderiaceae</taxon>
        <taxon>Paraburkholderia</taxon>
    </lineage>
</organism>
<dbReference type="GO" id="GO:0016787">
    <property type="term" value="F:hydrolase activity"/>
    <property type="evidence" value="ECO:0007669"/>
    <property type="project" value="UniProtKB-KW"/>
</dbReference>
<dbReference type="OrthoDB" id="5443440at2"/>
<keyword evidence="4" id="KW-0862">Zinc</keyword>
<gene>
    <name evidence="7" type="ORF">SAMN05443245_5327</name>
</gene>
<evidence type="ECO:0000256" key="3">
    <source>
        <dbReference type="ARBA" id="ARBA00022801"/>
    </source>
</evidence>
<feature type="domain" description="Metallo-beta-lactamase" evidence="6">
    <location>
        <begin position="93"/>
        <end position="300"/>
    </location>
</feature>
<dbReference type="InterPro" id="IPR051013">
    <property type="entry name" value="MBL_superfamily_lactonases"/>
</dbReference>
<dbReference type="SMART" id="SM00849">
    <property type="entry name" value="Lactamase_B"/>
    <property type="match status" value="1"/>
</dbReference>
<keyword evidence="5" id="KW-0732">Signal</keyword>
<evidence type="ECO:0000259" key="6">
    <source>
        <dbReference type="SMART" id="SM00849"/>
    </source>
</evidence>
<comment type="similarity">
    <text evidence="1">Belongs to the metallo-beta-lactamase superfamily.</text>
</comment>
<evidence type="ECO:0000313" key="7">
    <source>
        <dbReference type="EMBL" id="SDR38336.1"/>
    </source>
</evidence>
<reference evidence="8" key="1">
    <citation type="submission" date="2016-10" db="EMBL/GenBank/DDBJ databases">
        <authorList>
            <person name="Varghese N."/>
        </authorList>
    </citation>
    <scope>NUCLEOTIDE SEQUENCE [LARGE SCALE GENOMIC DNA]</scope>
    <source>
        <strain evidence="8">GAS106B</strain>
    </source>
</reference>
<dbReference type="PANTHER" id="PTHR42978:SF6">
    <property type="entry name" value="QUORUM-QUENCHING LACTONASE YTNP-RELATED"/>
    <property type="match status" value="1"/>
</dbReference>